<dbReference type="AlphaFoldDB" id="A0A8H5ME49"/>
<feature type="region of interest" description="Disordered" evidence="1">
    <location>
        <begin position="75"/>
        <end position="160"/>
    </location>
</feature>
<evidence type="ECO:0000256" key="1">
    <source>
        <dbReference type="SAM" id="MobiDB-lite"/>
    </source>
</evidence>
<reference evidence="2 3" key="1">
    <citation type="journal article" date="2020" name="ISME J.">
        <title>Uncovering the hidden diversity of litter-decomposition mechanisms in mushroom-forming fungi.</title>
        <authorList>
            <person name="Floudas D."/>
            <person name="Bentzer J."/>
            <person name="Ahren D."/>
            <person name="Johansson T."/>
            <person name="Persson P."/>
            <person name="Tunlid A."/>
        </authorList>
    </citation>
    <scope>NUCLEOTIDE SEQUENCE [LARGE SCALE GENOMIC DNA]</scope>
    <source>
        <strain evidence="2 3">CBS 406.79</strain>
    </source>
</reference>
<comment type="caution">
    <text evidence="2">The sequence shown here is derived from an EMBL/GenBank/DDBJ whole genome shotgun (WGS) entry which is preliminary data.</text>
</comment>
<dbReference type="Proteomes" id="UP000518752">
    <property type="component" value="Unassembled WGS sequence"/>
</dbReference>
<keyword evidence="3" id="KW-1185">Reference proteome</keyword>
<name>A0A8H5ME49_9AGAR</name>
<proteinExistence type="predicted"/>
<accession>A0A8H5ME49</accession>
<gene>
    <name evidence="2" type="ORF">D9757_002900</name>
</gene>
<protein>
    <submittedName>
        <fullName evidence="2">Uncharacterized protein</fullName>
    </submittedName>
</protein>
<dbReference type="EMBL" id="JAACJN010000016">
    <property type="protein sequence ID" value="KAF5390351.1"/>
    <property type="molecule type" value="Genomic_DNA"/>
</dbReference>
<feature type="compositionally biased region" description="Low complexity" evidence="1">
    <location>
        <begin position="92"/>
        <end position="160"/>
    </location>
</feature>
<organism evidence="2 3">
    <name type="scientific">Collybiopsis confluens</name>
    <dbReference type="NCBI Taxonomy" id="2823264"/>
    <lineage>
        <taxon>Eukaryota</taxon>
        <taxon>Fungi</taxon>
        <taxon>Dikarya</taxon>
        <taxon>Basidiomycota</taxon>
        <taxon>Agaricomycotina</taxon>
        <taxon>Agaricomycetes</taxon>
        <taxon>Agaricomycetidae</taxon>
        <taxon>Agaricales</taxon>
        <taxon>Marasmiineae</taxon>
        <taxon>Omphalotaceae</taxon>
        <taxon>Collybiopsis</taxon>
    </lineage>
</organism>
<evidence type="ECO:0000313" key="3">
    <source>
        <dbReference type="Proteomes" id="UP000518752"/>
    </source>
</evidence>
<sequence length="188" mass="19224">METGACGTTNTARQVSYLLTVDPYTEHFTATINGIMEHIAIKVSCSIMEGEQSLLKSQISDLFANLAGGDPNQIGQVSGSWSFADEAPPPSSTTTHTHSTSTTETPTSTPTPSSSSSSSSSTSSWTSSSSMSSSSSSSSVSTTSTSSTSSTSSATPSATPSGLFVDIHQVLIQLGEIAAIAYLENSSS</sequence>
<evidence type="ECO:0000313" key="2">
    <source>
        <dbReference type="EMBL" id="KAF5390351.1"/>
    </source>
</evidence>